<accession>A0A5R9GHF6</accession>
<feature type="domain" description="Xylose isomerase-like TIM barrel" evidence="1">
    <location>
        <begin position="20"/>
        <end position="277"/>
    </location>
</feature>
<dbReference type="Gene3D" id="3.20.20.150">
    <property type="entry name" value="Divalent-metal-dependent TIM barrel enzymes"/>
    <property type="match status" value="1"/>
</dbReference>
<evidence type="ECO:0000313" key="2">
    <source>
        <dbReference type="EMBL" id="TLS52848.1"/>
    </source>
</evidence>
<evidence type="ECO:0000259" key="1">
    <source>
        <dbReference type="Pfam" id="PF01261"/>
    </source>
</evidence>
<protein>
    <submittedName>
        <fullName evidence="2">Sugar phosphate isomerase/epimerase</fullName>
    </submittedName>
</protein>
<organism evidence="2 3">
    <name type="scientific">Paenibacillus antri</name>
    <dbReference type="NCBI Taxonomy" id="2582848"/>
    <lineage>
        <taxon>Bacteria</taxon>
        <taxon>Bacillati</taxon>
        <taxon>Bacillota</taxon>
        <taxon>Bacilli</taxon>
        <taxon>Bacillales</taxon>
        <taxon>Paenibacillaceae</taxon>
        <taxon>Paenibacillus</taxon>
    </lineage>
</organism>
<dbReference type="SUPFAM" id="SSF51658">
    <property type="entry name" value="Xylose isomerase-like"/>
    <property type="match status" value="1"/>
</dbReference>
<dbReference type="InterPro" id="IPR050312">
    <property type="entry name" value="IolE/XylAMocC-like"/>
</dbReference>
<dbReference type="InterPro" id="IPR036237">
    <property type="entry name" value="Xyl_isomerase-like_sf"/>
</dbReference>
<dbReference type="EMBL" id="VCIW01000004">
    <property type="protein sequence ID" value="TLS52848.1"/>
    <property type="molecule type" value="Genomic_DNA"/>
</dbReference>
<dbReference type="GO" id="GO:0016853">
    <property type="term" value="F:isomerase activity"/>
    <property type="evidence" value="ECO:0007669"/>
    <property type="project" value="UniProtKB-KW"/>
</dbReference>
<dbReference type="PANTHER" id="PTHR12110">
    <property type="entry name" value="HYDROXYPYRUVATE ISOMERASE"/>
    <property type="match status" value="1"/>
</dbReference>
<dbReference type="InterPro" id="IPR013022">
    <property type="entry name" value="Xyl_isomerase-like_TIM-brl"/>
</dbReference>
<keyword evidence="2" id="KW-0413">Isomerase</keyword>
<sequence>MKFAAFSGVLIEHSIQEAMQLTKKLGMDGIEIAVREPHLSAGTSLPRVKEIQALSRSLDLEIPVLAGYVGGFSDASDSEARKSFDEFKRLLDIADHLDAGMIRIFPGGPNAFLANEYHYAKAAHWVSLCAEEARKHQVRVLMEIHNDSLVETAESSLRLLRMIESDNVGMIHDAGNMYITDTDYGRDSVLQLGRYLFHVHVKDELRVAEVGAPGTFTSTTRHGQEKFLQSRMGEGGADHRPLFEALVETGYSGWVTLECHAPFPPYERLEHDFQFVRGLLSSLRVAP</sequence>
<dbReference type="Proteomes" id="UP000309676">
    <property type="component" value="Unassembled WGS sequence"/>
</dbReference>
<comment type="caution">
    <text evidence="2">The sequence shown here is derived from an EMBL/GenBank/DDBJ whole genome shotgun (WGS) entry which is preliminary data.</text>
</comment>
<evidence type="ECO:0000313" key="3">
    <source>
        <dbReference type="Proteomes" id="UP000309676"/>
    </source>
</evidence>
<dbReference type="Pfam" id="PF01261">
    <property type="entry name" value="AP_endonuc_2"/>
    <property type="match status" value="1"/>
</dbReference>
<proteinExistence type="predicted"/>
<keyword evidence="3" id="KW-1185">Reference proteome</keyword>
<name>A0A5R9GHF6_9BACL</name>
<dbReference type="AlphaFoldDB" id="A0A5R9GHF6"/>
<gene>
    <name evidence="2" type="ORF">FE782_08625</name>
</gene>
<reference evidence="2 3" key="1">
    <citation type="submission" date="2019-05" db="EMBL/GenBank/DDBJ databases">
        <authorList>
            <person name="Narsing Rao M.P."/>
            <person name="Li W.J."/>
        </authorList>
    </citation>
    <scope>NUCLEOTIDE SEQUENCE [LARGE SCALE GENOMIC DNA]</scope>
    <source>
        <strain evidence="2 3">SYSU_K30003</strain>
    </source>
</reference>
<dbReference type="OrthoDB" id="9779184at2"/>